<accession>X0W8I4</accession>
<comment type="caution">
    <text evidence="1">The sequence shown here is derived from an EMBL/GenBank/DDBJ whole genome shotgun (WGS) entry which is preliminary data.</text>
</comment>
<dbReference type="SUPFAM" id="SSF53649">
    <property type="entry name" value="Alkaline phosphatase-like"/>
    <property type="match status" value="1"/>
</dbReference>
<dbReference type="EMBL" id="BARS01039494">
    <property type="protein sequence ID" value="GAG19542.1"/>
    <property type="molecule type" value="Genomic_DNA"/>
</dbReference>
<sequence length="89" mass="10357">QREAIFWHFPHYRGEIVPYSIIRAGDWKLIKRYEGQAFELFNLRDDLSEEHDLSGQLPEKVRELDAQLTACLKATGAKLPEKNPDYVPS</sequence>
<protein>
    <recommendedName>
        <fullName evidence="2">N-sulphoglucosamine sulphohydrolase C-terminal domain-containing protein</fullName>
    </recommendedName>
</protein>
<gene>
    <name evidence="1" type="ORF">S01H1_60297</name>
</gene>
<reference evidence="1" key="1">
    <citation type="journal article" date="2014" name="Front. Microbiol.">
        <title>High frequency of phylogenetically diverse reductive dehalogenase-homologous genes in deep subseafloor sedimentary metagenomes.</title>
        <authorList>
            <person name="Kawai M."/>
            <person name="Futagami T."/>
            <person name="Toyoda A."/>
            <person name="Takaki Y."/>
            <person name="Nishi S."/>
            <person name="Hori S."/>
            <person name="Arai W."/>
            <person name="Tsubouchi T."/>
            <person name="Morono Y."/>
            <person name="Uchiyama I."/>
            <person name="Ito T."/>
            <person name="Fujiyama A."/>
            <person name="Inagaki F."/>
            <person name="Takami H."/>
        </authorList>
    </citation>
    <scope>NUCLEOTIDE SEQUENCE</scope>
    <source>
        <strain evidence="1">Expedition CK06-06</strain>
    </source>
</reference>
<proteinExistence type="predicted"/>
<organism evidence="1">
    <name type="scientific">marine sediment metagenome</name>
    <dbReference type="NCBI Taxonomy" id="412755"/>
    <lineage>
        <taxon>unclassified sequences</taxon>
        <taxon>metagenomes</taxon>
        <taxon>ecological metagenomes</taxon>
    </lineage>
</organism>
<dbReference type="Gene3D" id="3.30.1120.10">
    <property type="match status" value="1"/>
</dbReference>
<feature type="non-terminal residue" evidence="1">
    <location>
        <position position="1"/>
    </location>
</feature>
<evidence type="ECO:0008006" key="2">
    <source>
        <dbReference type="Google" id="ProtNLM"/>
    </source>
</evidence>
<name>X0W8I4_9ZZZZ</name>
<dbReference type="AlphaFoldDB" id="X0W8I4"/>
<evidence type="ECO:0000313" key="1">
    <source>
        <dbReference type="EMBL" id="GAG19542.1"/>
    </source>
</evidence>
<dbReference type="InterPro" id="IPR017850">
    <property type="entry name" value="Alkaline_phosphatase_core_sf"/>
</dbReference>